<dbReference type="SUPFAM" id="SSF102114">
    <property type="entry name" value="Radical SAM enzymes"/>
    <property type="match status" value="1"/>
</dbReference>
<evidence type="ECO:0000256" key="2">
    <source>
        <dbReference type="ARBA" id="ARBA00014678"/>
    </source>
</evidence>
<dbReference type="GO" id="GO:0005737">
    <property type="term" value="C:cytoplasm"/>
    <property type="evidence" value="ECO:0007669"/>
    <property type="project" value="InterPro"/>
</dbReference>
<comment type="similarity">
    <text evidence="1">Belongs to the anaerobic coproporphyrinogen-III oxidase family. HemW subfamily.</text>
</comment>
<dbReference type="InterPro" id="IPR058240">
    <property type="entry name" value="rSAM_sf"/>
</dbReference>
<evidence type="ECO:0000313" key="6">
    <source>
        <dbReference type="EMBL" id="KAI5061667.1"/>
    </source>
</evidence>
<evidence type="ECO:0000256" key="3">
    <source>
        <dbReference type="ARBA" id="ARBA00033094"/>
    </source>
</evidence>
<dbReference type="GO" id="GO:0051539">
    <property type="term" value="F:4 iron, 4 sulfur cluster binding"/>
    <property type="evidence" value="ECO:0007669"/>
    <property type="project" value="InterPro"/>
</dbReference>
<comment type="caution">
    <text evidence="6">The sequence shown here is derived from an EMBL/GenBank/DDBJ whole genome shotgun (WGS) entry which is preliminary data.</text>
</comment>
<evidence type="ECO:0000259" key="5">
    <source>
        <dbReference type="PROSITE" id="PS51918"/>
    </source>
</evidence>
<dbReference type="GO" id="GO:0006779">
    <property type="term" value="P:porphyrin-containing compound biosynthetic process"/>
    <property type="evidence" value="ECO:0007669"/>
    <property type="project" value="InterPro"/>
</dbReference>
<accession>A0A9D4U5C0</accession>
<comment type="function">
    <text evidence="4">May be a heme chaperone, appears to bind heme. Homologous bacterial proteins do not have oxygen-independent coproporphyrinogen-III oxidase activity. Binds 1 [4Fe-4S] cluster. The cluster is coordinated with 3 cysteines and an exchangeable S-adenosyl-L-methionine.</text>
</comment>
<dbReference type="PANTHER" id="PTHR13932">
    <property type="entry name" value="COPROPORPHYRINIGEN III OXIDASE"/>
    <property type="match status" value="1"/>
</dbReference>
<dbReference type="PANTHER" id="PTHR13932:SF5">
    <property type="entry name" value="RADICAL S-ADENOSYL METHIONINE DOMAIN-CONTAINING PROTEIN 1, MITOCHONDRIAL"/>
    <property type="match status" value="1"/>
</dbReference>
<dbReference type="SFLD" id="SFLDF00562">
    <property type="entry name" value="HemN-like__clustered_with_heat"/>
    <property type="match status" value="1"/>
</dbReference>
<dbReference type="InterPro" id="IPR034505">
    <property type="entry name" value="Coproporphyrinogen-III_oxidase"/>
</dbReference>
<organism evidence="6 7">
    <name type="scientific">Adiantum capillus-veneris</name>
    <name type="common">Maidenhair fern</name>
    <dbReference type="NCBI Taxonomy" id="13818"/>
    <lineage>
        <taxon>Eukaryota</taxon>
        <taxon>Viridiplantae</taxon>
        <taxon>Streptophyta</taxon>
        <taxon>Embryophyta</taxon>
        <taxon>Tracheophyta</taxon>
        <taxon>Polypodiopsida</taxon>
        <taxon>Polypodiidae</taxon>
        <taxon>Polypodiales</taxon>
        <taxon>Pteridineae</taxon>
        <taxon>Pteridaceae</taxon>
        <taxon>Vittarioideae</taxon>
        <taxon>Adiantum</taxon>
    </lineage>
</organism>
<keyword evidence="7" id="KW-1185">Reference proteome</keyword>
<dbReference type="AlphaFoldDB" id="A0A9D4U5C0"/>
<dbReference type="Proteomes" id="UP000886520">
    <property type="component" value="Chromosome 23"/>
</dbReference>
<sequence>MKTAISVVAMASASASSKCAAFCKQTRRSHFNSTLRAQLCTQRSSFSDVNRQHNQHRPGLLFASSRDSKLHERIVYVHSSAHSELGLEDKKPPLGLFRDDAHVRRNELPSSGYVHLPFCKRRCFYCDFAIVAVGERNTTSAAHIDSTMDSYVNSLCAEVVATLEKLPQPSPLKTLFFGGGTPSLLPAHHLSRIIEIFDRICGFHSNAEVSIEMDPGTFDRVKMKEFLNCGVNRISLGVQAFNDDFLKACGRSHGLQDVYEAIDIIHDLGVRNWSLDLISSLPHQTVELWEESLRKTIELAPAHVSVYDLQIEEGTKFGTWYKPGQHPLPNEDNSAAFYRLASSLLKEAGYEHYEISNYAKPGFQCRHNLVYWKNQSYYGFGLGATSYVNGKRLSRPRKWKEYADFVDLCIQQKQQKSAELCANEDAMENVVDTLCDTIMLSLRLACGLDLHYISRTFGYDWCSCICKGLMPFIKSGHAVVLDSNLKSMSSDVLSEAISRGSASLLEKDIMFIRLADPEGFLLSNEIISSLFSALPSG</sequence>
<dbReference type="SFLD" id="SFLDG01065">
    <property type="entry name" value="anaerobic_coproporphyrinogen-I"/>
    <property type="match status" value="1"/>
</dbReference>
<dbReference type="InterPro" id="IPR023404">
    <property type="entry name" value="rSAM_horseshoe"/>
</dbReference>
<dbReference type="GO" id="GO:0004109">
    <property type="term" value="F:coproporphyrinogen oxidase activity"/>
    <property type="evidence" value="ECO:0007669"/>
    <property type="project" value="InterPro"/>
</dbReference>
<dbReference type="EMBL" id="JABFUD020000023">
    <property type="protein sequence ID" value="KAI5061667.1"/>
    <property type="molecule type" value="Genomic_DNA"/>
</dbReference>
<dbReference type="OrthoDB" id="431409at2759"/>
<dbReference type="InterPro" id="IPR006638">
    <property type="entry name" value="Elp3/MiaA/NifB-like_rSAM"/>
</dbReference>
<evidence type="ECO:0000313" key="7">
    <source>
        <dbReference type="Proteomes" id="UP000886520"/>
    </source>
</evidence>
<dbReference type="Pfam" id="PF04055">
    <property type="entry name" value="Radical_SAM"/>
    <property type="match status" value="1"/>
</dbReference>
<evidence type="ECO:0000256" key="1">
    <source>
        <dbReference type="ARBA" id="ARBA00006100"/>
    </source>
</evidence>
<dbReference type="InterPro" id="IPR007197">
    <property type="entry name" value="rSAM"/>
</dbReference>
<dbReference type="PROSITE" id="PS51918">
    <property type="entry name" value="RADICAL_SAM"/>
    <property type="match status" value="1"/>
</dbReference>
<dbReference type="SMART" id="SM00729">
    <property type="entry name" value="Elp3"/>
    <property type="match status" value="1"/>
</dbReference>
<reference evidence="6" key="1">
    <citation type="submission" date="2021-01" db="EMBL/GenBank/DDBJ databases">
        <title>Adiantum capillus-veneris genome.</title>
        <authorList>
            <person name="Fang Y."/>
            <person name="Liao Q."/>
        </authorList>
    </citation>
    <scope>NUCLEOTIDE SEQUENCE</scope>
    <source>
        <strain evidence="6">H3</strain>
        <tissue evidence="6">Leaf</tissue>
    </source>
</reference>
<proteinExistence type="inferred from homology"/>
<evidence type="ECO:0000256" key="4">
    <source>
        <dbReference type="ARBA" id="ARBA00045130"/>
    </source>
</evidence>
<feature type="domain" description="Radical SAM core" evidence="5">
    <location>
        <begin position="104"/>
        <end position="351"/>
    </location>
</feature>
<gene>
    <name evidence="6" type="ORF">GOP47_0024172</name>
</gene>
<dbReference type="NCBIfam" id="TIGR00539">
    <property type="entry name" value="hemN_rel"/>
    <property type="match status" value="1"/>
</dbReference>
<name>A0A9D4U5C0_ADICA</name>
<dbReference type="SFLD" id="SFLDS00029">
    <property type="entry name" value="Radical_SAM"/>
    <property type="match status" value="1"/>
</dbReference>
<protein>
    <recommendedName>
        <fullName evidence="2">Radical S-adenosyl methionine domain-containing protein 1, mitochondrial</fullName>
    </recommendedName>
    <alternativeName>
        <fullName evidence="3">Putative heme chaperone</fullName>
    </alternativeName>
</protein>
<dbReference type="Gene3D" id="3.80.30.20">
    <property type="entry name" value="tm_1862 like domain"/>
    <property type="match status" value="1"/>
</dbReference>
<dbReference type="InterPro" id="IPR004559">
    <property type="entry name" value="HemW-like"/>
</dbReference>